<accession>A0A804QHB7</accession>
<name>A0A804QHB7_MAIZE</name>
<keyword evidence="3" id="KW-1185">Reference proteome</keyword>
<dbReference type="EnsemblPlants" id="Zm00001eb333740_T001">
    <property type="protein sequence ID" value="Zm00001eb333740_P001"/>
    <property type="gene ID" value="Zm00001eb333740"/>
</dbReference>
<feature type="region of interest" description="Disordered" evidence="1">
    <location>
        <begin position="84"/>
        <end position="106"/>
    </location>
</feature>
<feature type="region of interest" description="Disordered" evidence="1">
    <location>
        <begin position="1"/>
        <end position="24"/>
    </location>
</feature>
<organism evidence="2 3">
    <name type="scientific">Zea mays</name>
    <name type="common">Maize</name>
    <dbReference type="NCBI Taxonomy" id="4577"/>
    <lineage>
        <taxon>Eukaryota</taxon>
        <taxon>Viridiplantae</taxon>
        <taxon>Streptophyta</taxon>
        <taxon>Embryophyta</taxon>
        <taxon>Tracheophyta</taxon>
        <taxon>Spermatophyta</taxon>
        <taxon>Magnoliopsida</taxon>
        <taxon>Liliopsida</taxon>
        <taxon>Poales</taxon>
        <taxon>Poaceae</taxon>
        <taxon>PACMAD clade</taxon>
        <taxon>Panicoideae</taxon>
        <taxon>Andropogonodae</taxon>
        <taxon>Andropogoneae</taxon>
        <taxon>Tripsacinae</taxon>
        <taxon>Zea</taxon>
    </lineage>
</organism>
<sequence length="131" mass="15397">MNRLKHLAPSSVRPTRPSNHLHPRGLAVDARPLQAGDQPPFFLLLLLLRVARRRRPERPVLRPPFTRRRLPFLVRAREFLVIGTDDNGSQEQEEGSHRPVDRSMGRNGMYCSERRWRWQCSQLPKHQQLPK</sequence>
<feature type="compositionally biased region" description="Basic and acidic residues" evidence="1">
    <location>
        <begin position="94"/>
        <end position="104"/>
    </location>
</feature>
<evidence type="ECO:0000256" key="1">
    <source>
        <dbReference type="SAM" id="MobiDB-lite"/>
    </source>
</evidence>
<evidence type="ECO:0000313" key="3">
    <source>
        <dbReference type="Proteomes" id="UP000007305"/>
    </source>
</evidence>
<reference evidence="2" key="2">
    <citation type="submission" date="2019-07" db="EMBL/GenBank/DDBJ databases">
        <authorList>
            <person name="Seetharam A."/>
            <person name="Woodhouse M."/>
            <person name="Cannon E."/>
        </authorList>
    </citation>
    <scope>NUCLEOTIDE SEQUENCE [LARGE SCALE GENOMIC DNA]</scope>
    <source>
        <strain evidence="2">cv. B73</strain>
    </source>
</reference>
<dbReference type="AlphaFoldDB" id="A0A804QHB7"/>
<dbReference type="Proteomes" id="UP000007305">
    <property type="component" value="Chromosome 8"/>
</dbReference>
<reference evidence="3" key="1">
    <citation type="journal article" date="2009" name="Science">
        <title>The B73 maize genome: complexity, diversity, and dynamics.</title>
        <authorList>
            <person name="Schnable P.S."/>
            <person name="Ware D."/>
            <person name="Fulton R.S."/>
            <person name="Stein J.C."/>
            <person name="Wei F."/>
            <person name="Pasternak S."/>
            <person name="Liang C."/>
            <person name="Zhang J."/>
            <person name="Fulton L."/>
            <person name="Graves T.A."/>
            <person name="Minx P."/>
            <person name="Reily A.D."/>
            <person name="Courtney L."/>
            <person name="Kruchowski S.S."/>
            <person name="Tomlinson C."/>
            <person name="Strong C."/>
            <person name="Delehaunty K."/>
            <person name="Fronick C."/>
            <person name="Courtney B."/>
            <person name="Rock S.M."/>
            <person name="Belter E."/>
            <person name="Du F."/>
            <person name="Kim K."/>
            <person name="Abbott R.M."/>
            <person name="Cotton M."/>
            <person name="Levy A."/>
            <person name="Marchetto P."/>
            <person name="Ochoa K."/>
            <person name="Jackson S.M."/>
            <person name="Gillam B."/>
            <person name="Chen W."/>
            <person name="Yan L."/>
            <person name="Higginbotham J."/>
            <person name="Cardenas M."/>
            <person name="Waligorski J."/>
            <person name="Applebaum E."/>
            <person name="Phelps L."/>
            <person name="Falcone J."/>
            <person name="Kanchi K."/>
            <person name="Thane T."/>
            <person name="Scimone A."/>
            <person name="Thane N."/>
            <person name="Henke J."/>
            <person name="Wang T."/>
            <person name="Ruppert J."/>
            <person name="Shah N."/>
            <person name="Rotter K."/>
            <person name="Hodges J."/>
            <person name="Ingenthron E."/>
            <person name="Cordes M."/>
            <person name="Kohlberg S."/>
            <person name="Sgro J."/>
            <person name="Delgado B."/>
            <person name="Mead K."/>
            <person name="Chinwalla A."/>
            <person name="Leonard S."/>
            <person name="Crouse K."/>
            <person name="Collura K."/>
            <person name="Kudrna D."/>
            <person name="Currie J."/>
            <person name="He R."/>
            <person name="Angelova A."/>
            <person name="Rajasekar S."/>
            <person name="Mueller T."/>
            <person name="Lomeli R."/>
            <person name="Scara G."/>
            <person name="Ko A."/>
            <person name="Delaney K."/>
            <person name="Wissotski M."/>
            <person name="Lopez G."/>
            <person name="Campos D."/>
            <person name="Braidotti M."/>
            <person name="Ashley E."/>
            <person name="Golser W."/>
            <person name="Kim H."/>
            <person name="Lee S."/>
            <person name="Lin J."/>
            <person name="Dujmic Z."/>
            <person name="Kim W."/>
            <person name="Talag J."/>
            <person name="Zuccolo A."/>
            <person name="Fan C."/>
            <person name="Sebastian A."/>
            <person name="Kramer M."/>
            <person name="Spiegel L."/>
            <person name="Nascimento L."/>
            <person name="Zutavern T."/>
            <person name="Miller B."/>
            <person name="Ambroise C."/>
            <person name="Muller S."/>
            <person name="Spooner W."/>
            <person name="Narechania A."/>
            <person name="Ren L."/>
            <person name="Wei S."/>
            <person name="Kumari S."/>
            <person name="Faga B."/>
            <person name="Levy M.J."/>
            <person name="McMahan L."/>
            <person name="Van Buren P."/>
            <person name="Vaughn M.W."/>
            <person name="Ying K."/>
            <person name="Yeh C.-T."/>
            <person name="Emrich S.J."/>
            <person name="Jia Y."/>
            <person name="Kalyanaraman A."/>
            <person name="Hsia A.-P."/>
            <person name="Barbazuk W.B."/>
            <person name="Baucom R.S."/>
            <person name="Brutnell T.P."/>
            <person name="Carpita N.C."/>
            <person name="Chaparro C."/>
            <person name="Chia J.-M."/>
            <person name="Deragon J.-M."/>
            <person name="Estill J.C."/>
            <person name="Fu Y."/>
            <person name="Jeddeloh J.A."/>
            <person name="Han Y."/>
            <person name="Lee H."/>
            <person name="Li P."/>
            <person name="Lisch D.R."/>
            <person name="Liu S."/>
            <person name="Liu Z."/>
            <person name="Nagel D.H."/>
            <person name="McCann M.C."/>
            <person name="SanMiguel P."/>
            <person name="Myers A.M."/>
            <person name="Nettleton D."/>
            <person name="Nguyen J."/>
            <person name="Penning B.W."/>
            <person name="Ponnala L."/>
            <person name="Schneider K.L."/>
            <person name="Schwartz D.C."/>
            <person name="Sharma A."/>
            <person name="Soderlund C."/>
            <person name="Springer N.M."/>
            <person name="Sun Q."/>
            <person name="Wang H."/>
            <person name="Waterman M."/>
            <person name="Westerman R."/>
            <person name="Wolfgruber T.K."/>
            <person name="Yang L."/>
            <person name="Yu Y."/>
            <person name="Zhang L."/>
            <person name="Zhou S."/>
            <person name="Zhu Q."/>
            <person name="Bennetzen J.L."/>
            <person name="Dawe R.K."/>
            <person name="Jiang J."/>
            <person name="Jiang N."/>
            <person name="Presting G.G."/>
            <person name="Wessler S.R."/>
            <person name="Aluru S."/>
            <person name="Martienssen R.A."/>
            <person name="Clifton S.W."/>
            <person name="McCombie W.R."/>
            <person name="Wing R.A."/>
            <person name="Wilson R.K."/>
        </authorList>
    </citation>
    <scope>NUCLEOTIDE SEQUENCE [LARGE SCALE GENOMIC DNA]</scope>
    <source>
        <strain evidence="3">cv. B73</strain>
    </source>
</reference>
<evidence type="ECO:0000313" key="2">
    <source>
        <dbReference type="EnsemblPlants" id="Zm00001eb333740_P001"/>
    </source>
</evidence>
<proteinExistence type="predicted"/>
<reference evidence="2" key="3">
    <citation type="submission" date="2021-05" db="UniProtKB">
        <authorList>
            <consortium name="EnsemblPlants"/>
        </authorList>
    </citation>
    <scope>IDENTIFICATION</scope>
    <source>
        <strain evidence="2">cv. B73</strain>
    </source>
</reference>
<dbReference type="InParanoid" id="A0A804QHB7"/>
<protein>
    <submittedName>
        <fullName evidence="2">Uncharacterized protein</fullName>
    </submittedName>
</protein>
<dbReference type="Gramene" id="Zm00001eb333740_T001">
    <property type="protein sequence ID" value="Zm00001eb333740_P001"/>
    <property type="gene ID" value="Zm00001eb333740"/>
</dbReference>